<dbReference type="SUPFAM" id="SSF53098">
    <property type="entry name" value="Ribonuclease H-like"/>
    <property type="match status" value="1"/>
</dbReference>
<dbReference type="Pfam" id="PF24626">
    <property type="entry name" value="SH3_Tf2-1"/>
    <property type="match status" value="1"/>
</dbReference>
<dbReference type="InterPro" id="IPR000477">
    <property type="entry name" value="RT_dom"/>
</dbReference>
<dbReference type="FunCoup" id="C4Y7D3">
    <property type="interactions" value="23"/>
</dbReference>
<dbReference type="InterPro" id="IPR056924">
    <property type="entry name" value="SH3_Tf2-1"/>
</dbReference>
<evidence type="ECO:0000256" key="19">
    <source>
        <dbReference type="ARBA" id="ARBA00023125"/>
    </source>
</evidence>
<comment type="catalytic activity">
    <reaction evidence="1">
        <text>Endonucleolytic cleavage to 5'-phosphomonoester.</text>
        <dbReference type="EC" id="3.1.26.4"/>
    </reaction>
</comment>
<dbReference type="HOGENOM" id="CLU_000384_38_1_1"/>
<keyword evidence="18" id="KW-0239">DNA-directed DNA polymerase</keyword>
<evidence type="ECO:0000256" key="5">
    <source>
        <dbReference type="ARBA" id="ARBA00022490"/>
    </source>
</evidence>
<dbReference type="GO" id="GO:0015074">
    <property type="term" value="P:DNA integration"/>
    <property type="evidence" value="ECO:0007669"/>
    <property type="project" value="UniProtKB-KW"/>
</dbReference>
<feature type="domain" description="Integrase catalytic" evidence="26">
    <location>
        <begin position="765"/>
        <end position="929"/>
    </location>
</feature>
<dbReference type="AlphaFoldDB" id="C4Y7D3"/>
<evidence type="ECO:0000256" key="15">
    <source>
        <dbReference type="ARBA" id="ARBA00022884"/>
    </source>
</evidence>
<dbReference type="GeneID" id="8495778"/>
<dbReference type="KEGG" id="clu:CLUG_04111"/>
<dbReference type="GO" id="GO:0003887">
    <property type="term" value="F:DNA-directed DNA polymerase activity"/>
    <property type="evidence" value="ECO:0007669"/>
    <property type="project" value="UniProtKB-KW"/>
</dbReference>
<dbReference type="Gene3D" id="2.40.70.10">
    <property type="entry name" value="Acid Proteases"/>
    <property type="match status" value="1"/>
</dbReference>
<name>C4Y7D3_CLAL4</name>
<dbReference type="VEuPathDB" id="FungiDB:CLUG_04111"/>
<evidence type="ECO:0000256" key="6">
    <source>
        <dbReference type="ARBA" id="ARBA00022670"/>
    </source>
</evidence>
<dbReference type="InterPro" id="IPR043502">
    <property type="entry name" value="DNA/RNA_pol_sf"/>
</dbReference>
<evidence type="ECO:0000256" key="21">
    <source>
        <dbReference type="ARBA" id="ARBA00023242"/>
    </source>
</evidence>
<comment type="function">
    <text evidence="22">Reverse transcriptase/ribonuclease H (RT) is a multifunctional enzyme that catalyzes the conversion of the retro-elements RNA genome into dsDNA within the VLP. The enzyme displays a DNA polymerase activity that can copy either DNA or RNA templates, and a ribonuclease H (RNase H) activity that cleaves the RNA strand of RNA-DNA heteroduplexes during plus-strand synthesis and hydrolyzes RNA primers. The conversion leads to a linear dsDNA copy of the retrotransposon that includes long terminal repeats (LTRs) at both ends.</text>
</comment>
<evidence type="ECO:0000259" key="25">
    <source>
        <dbReference type="PROSITE" id="PS50878"/>
    </source>
</evidence>
<keyword evidence="14" id="KW-0460">Magnesium</keyword>
<feature type="region of interest" description="Disordered" evidence="24">
    <location>
        <begin position="1139"/>
        <end position="1162"/>
    </location>
</feature>
<dbReference type="InterPro" id="IPR043128">
    <property type="entry name" value="Rev_trsase/Diguanyl_cyclase"/>
</dbReference>
<keyword evidence="5" id="KW-0963">Cytoplasm</keyword>
<keyword evidence="12" id="KW-0255">Endonuclease</keyword>
<dbReference type="InParanoid" id="C4Y7D3"/>
<keyword evidence="19" id="KW-0238">DNA-binding</keyword>
<dbReference type="PANTHER" id="PTHR37984:SF5">
    <property type="entry name" value="PROTEIN NYNRIN-LIKE"/>
    <property type="match status" value="1"/>
</dbReference>
<dbReference type="GO" id="GO:0004523">
    <property type="term" value="F:RNA-DNA hybrid ribonuclease activity"/>
    <property type="evidence" value="ECO:0007669"/>
    <property type="project" value="UniProtKB-EC"/>
</dbReference>
<dbReference type="InterPro" id="IPR036397">
    <property type="entry name" value="RNaseH_sf"/>
</dbReference>
<keyword evidence="13" id="KW-0378">Hydrolase</keyword>
<keyword evidence="9" id="KW-0540">Nuclease</keyword>
<evidence type="ECO:0000256" key="20">
    <source>
        <dbReference type="ARBA" id="ARBA00023172"/>
    </source>
</evidence>
<dbReference type="Gene3D" id="3.10.10.10">
    <property type="entry name" value="HIV Type 1 Reverse Transcriptase, subunit A, domain 1"/>
    <property type="match status" value="1"/>
</dbReference>
<evidence type="ECO:0000256" key="14">
    <source>
        <dbReference type="ARBA" id="ARBA00022842"/>
    </source>
</evidence>
<evidence type="ECO:0000256" key="7">
    <source>
        <dbReference type="ARBA" id="ARBA00022679"/>
    </source>
</evidence>
<accession>C4Y7D3</accession>
<dbReference type="SUPFAM" id="SSF56672">
    <property type="entry name" value="DNA/RNA polymerases"/>
    <property type="match status" value="1"/>
</dbReference>
<dbReference type="GO" id="GO:0003964">
    <property type="term" value="F:RNA-directed DNA polymerase activity"/>
    <property type="evidence" value="ECO:0007669"/>
    <property type="project" value="UniProtKB-KW"/>
</dbReference>
<comment type="subcellular location">
    <subcellularLocation>
        <location evidence="3">Cytoplasm</location>
    </subcellularLocation>
    <subcellularLocation>
        <location evidence="2">Nucleus</location>
    </subcellularLocation>
</comment>
<keyword evidence="10" id="KW-0479">Metal-binding</keyword>
<dbReference type="GO" id="GO:0004190">
    <property type="term" value="F:aspartic-type endopeptidase activity"/>
    <property type="evidence" value="ECO:0007669"/>
    <property type="project" value="UniProtKB-KW"/>
</dbReference>
<dbReference type="Gene3D" id="3.30.70.270">
    <property type="match status" value="2"/>
</dbReference>
<dbReference type="EMBL" id="CH408080">
    <property type="protein sequence ID" value="EEQ39983.1"/>
    <property type="molecule type" value="Genomic_DNA"/>
</dbReference>
<organism evidence="27 28">
    <name type="scientific">Clavispora lusitaniae (strain ATCC 42720)</name>
    <name type="common">Yeast</name>
    <name type="synonym">Candida lusitaniae</name>
    <dbReference type="NCBI Taxonomy" id="306902"/>
    <lineage>
        <taxon>Eukaryota</taxon>
        <taxon>Fungi</taxon>
        <taxon>Dikarya</taxon>
        <taxon>Ascomycota</taxon>
        <taxon>Saccharomycotina</taxon>
        <taxon>Pichiomycetes</taxon>
        <taxon>Metschnikowiaceae</taxon>
        <taxon>Clavispora</taxon>
    </lineage>
</organism>
<evidence type="ECO:0000256" key="16">
    <source>
        <dbReference type="ARBA" id="ARBA00022908"/>
    </source>
</evidence>
<dbReference type="InterPro" id="IPR041588">
    <property type="entry name" value="Integrase_H2C2"/>
</dbReference>
<keyword evidence="20" id="KW-0233">DNA recombination</keyword>
<keyword evidence="7" id="KW-0808">Transferase</keyword>
<evidence type="ECO:0000256" key="3">
    <source>
        <dbReference type="ARBA" id="ARBA00004496"/>
    </source>
</evidence>
<feature type="domain" description="Reverse transcriptase" evidence="25">
    <location>
        <begin position="223"/>
        <end position="402"/>
    </location>
</feature>
<dbReference type="GO" id="GO:0006508">
    <property type="term" value="P:proteolysis"/>
    <property type="evidence" value="ECO:0007669"/>
    <property type="project" value="UniProtKB-KW"/>
</dbReference>
<dbReference type="Pfam" id="PF00078">
    <property type="entry name" value="RVT_1"/>
    <property type="match status" value="1"/>
</dbReference>
<dbReference type="Gene3D" id="3.30.420.10">
    <property type="entry name" value="Ribonuclease H-like superfamily/Ribonuclease H"/>
    <property type="match status" value="1"/>
</dbReference>
<dbReference type="Pfam" id="PF17917">
    <property type="entry name" value="RT_RNaseH"/>
    <property type="match status" value="1"/>
</dbReference>
<dbReference type="EC" id="2.7.7.49" evidence="4"/>
<keyword evidence="15" id="KW-0694">RNA-binding</keyword>
<feature type="compositionally biased region" description="Pro residues" evidence="24">
    <location>
        <begin position="1147"/>
        <end position="1156"/>
    </location>
</feature>
<evidence type="ECO:0000256" key="17">
    <source>
        <dbReference type="ARBA" id="ARBA00022918"/>
    </source>
</evidence>
<evidence type="ECO:0000256" key="1">
    <source>
        <dbReference type="ARBA" id="ARBA00000077"/>
    </source>
</evidence>
<dbReference type="InterPro" id="IPR012337">
    <property type="entry name" value="RNaseH-like_sf"/>
</dbReference>
<dbReference type="PANTHER" id="PTHR37984">
    <property type="entry name" value="PROTEIN CBG26694"/>
    <property type="match status" value="1"/>
</dbReference>
<dbReference type="InterPro" id="IPR001584">
    <property type="entry name" value="Integrase_cat-core"/>
</dbReference>
<evidence type="ECO:0000256" key="13">
    <source>
        <dbReference type="ARBA" id="ARBA00022801"/>
    </source>
</evidence>
<dbReference type="Gene3D" id="1.10.340.70">
    <property type="match status" value="1"/>
</dbReference>
<dbReference type="CDD" id="cd00303">
    <property type="entry name" value="retropepsin_like"/>
    <property type="match status" value="1"/>
</dbReference>
<evidence type="ECO:0000256" key="10">
    <source>
        <dbReference type="ARBA" id="ARBA00022723"/>
    </source>
</evidence>
<gene>
    <name evidence="27" type="ORF">CLUG_04111</name>
</gene>
<dbReference type="GO" id="GO:0003677">
    <property type="term" value="F:DNA binding"/>
    <property type="evidence" value="ECO:0007669"/>
    <property type="project" value="UniProtKB-KW"/>
</dbReference>
<evidence type="ECO:0000259" key="26">
    <source>
        <dbReference type="PROSITE" id="PS50994"/>
    </source>
</evidence>
<dbReference type="STRING" id="306902.C4Y7D3"/>
<keyword evidence="11" id="KW-0064">Aspartyl protease</keyword>
<keyword evidence="16" id="KW-0229">DNA integration</keyword>
<sequence length="1210" mass="140167">MIPVTVNDKSFPGVLVDSGSPLDFIDLDTAIELKAELQALAKPSTLTFAKKGEVDSVTHKVTLKLEMNGYIEYRPFVVYPNLHDKILLGRPFIIDHHRRLGLIHPSMQLRPNQTVIENDTKYEDISLAELERECKKHNNVISTLLVQRIEYDEDAHPGIVPVDFDLKRFDDVVTDALPAGLPPDRKVKHRITLVQGSTPPHRPPYRLSHKDKQELSTQIETLLKDGRVIPYGSPYGAPVIFVHKKDGTKRLCVDYRALNLITIKERFPLPLIDDIFDTIQGAKVFSSLDLHSGYHQVAIAEEDYDKTAFVTPYGQYAWRVMPFGLTNAPATFQRLMNEIFHKILNKTVVVYLDDILVFSKTQKDHKRDLEEVFKILRANNLIAKRRKCYFFQTRLNFLGHVISSEGISPNEDKIKAIRTWPIPKSKKEALSFLGLTTYYRRFIEKYAHIAASLYDYTAEKTKWTEEQTRSFNELKDRLVSAPILILPDPKQKYVVYTDASDRCIGAVLQQTDKHHKLLGVVAYESKKLSGAQLNYPVREKECLAIHYALKKWQHYLSGTNFIVYSDHQSLNYIRTTPHQNPRILRWLEFFARFDFEIKYIPGPKNVVADALSRQPQTIHTVNRIGLLEEPDVLNLEVMKEEYINDHQFVDVYKILIEKQPIDPQLKIQNKLRKYTACDGLLRYAISTHDNPRLCVPIGVVRRLLLRQAHDADLNNHPGALKMCETLSRQYYWANMLKDCKAYARTCEVCQLTKTATQSPYGLIMPMPVPQQRWTEISMDYITGMEKLKNGNEKVLVVVDRLTKMVHLIPTPLELNTKALFNIFMKEVVRLHGIPEAITSDRDPTFTSHMWSVFSHFLGIDRRMSTVNHPQTDGQTERMNRVVEQQIRALRLTHSDLNWEELLPIAEFAINGSYQTTIGTTPFFANYGFHPRVHFKLPSDDDVSLDETITLNAKDVLRSHTTVLYQIRENMAQAQDSMERHENRHRRELILHPGELVAIKRKHLFRSDSQTKWLHPYVGPFTVERRINDNAYEIRLPPDMPTHPVINVENLKPFLERDHDVLHIPPYSPLDLDQRINDITEITKVDDLGIFIHVRWKHCDPVLTTKVHIAAYRKIAREKRCQLEQAYNHMKELDKQFHSELSWDTPPDRGPTPPPTTMPTRRLPSIHEPAIDRGRPRSRRGRMFRRENQVTCKTLNGSYDVRSGDARDHEI</sequence>
<evidence type="ECO:0000256" key="9">
    <source>
        <dbReference type="ARBA" id="ARBA00022722"/>
    </source>
</evidence>
<dbReference type="Pfam" id="PF17921">
    <property type="entry name" value="Integrase_H2C2"/>
    <property type="match status" value="1"/>
</dbReference>
<dbReference type="GO" id="GO:0006310">
    <property type="term" value="P:DNA recombination"/>
    <property type="evidence" value="ECO:0007669"/>
    <property type="project" value="UniProtKB-KW"/>
</dbReference>
<evidence type="ECO:0000256" key="23">
    <source>
        <dbReference type="ARBA" id="ARBA00025615"/>
    </source>
</evidence>
<dbReference type="InterPro" id="IPR050951">
    <property type="entry name" value="Retrovirus_Pol_polyprotein"/>
</dbReference>
<keyword evidence="6" id="KW-0645">Protease</keyword>
<dbReference type="GO" id="GO:0005737">
    <property type="term" value="C:cytoplasm"/>
    <property type="evidence" value="ECO:0007669"/>
    <property type="project" value="UniProtKB-SubCell"/>
</dbReference>
<dbReference type="CDD" id="cd09274">
    <property type="entry name" value="RNase_HI_RT_Ty3"/>
    <property type="match status" value="1"/>
</dbReference>
<dbReference type="InterPro" id="IPR041373">
    <property type="entry name" value="RT_RNaseH"/>
</dbReference>
<evidence type="ECO:0000313" key="27">
    <source>
        <dbReference type="EMBL" id="EEQ39983.1"/>
    </source>
</evidence>
<dbReference type="OrthoDB" id="4022548at2759"/>
<evidence type="ECO:0000256" key="11">
    <source>
        <dbReference type="ARBA" id="ARBA00022750"/>
    </source>
</evidence>
<evidence type="ECO:0000256" key="2">
    <source>
        <dbReference type="ARBA" id="ARBA00004123"/>
    </source>
</evidence>
<evidence type="ECO:0000256" key="24">
    <source>
        <dbReference type="SAM" id="MobiDB-lite"/>
    </source>
</evidence>
<keyword evidence="17" id="KW-0695">RNA-directed DNA polymerase</keyword>
<reference evidence="27 28" key="1">
    <citation type="journal article" date="2009" name="Nature">
        <title>Evolution of pathogenicity and sexual reproduction in eight Candida genomes.</title>
        <authorList>
            <person name="Butler G."/>
            <person name="Rasmussen M.D."/>
            <person name="Lin M.F."/>
            <person name="Santos M.A."/>
            <person name="Sakthikumar S."/>
            <person name="Munro C.A."/>
            <person name="Rheinbay E."/>
            <person name="Grabherr M."/>
            <person name="Forche A."/>
            <person name="Reedy J.L."/>
            <person name="Agrafioti I."/>
            <person name="Arnaud M.B."/>
            <person name="Bates S."/>
            <person name="Brown A.J."/>
            <person name="Brunke S."/>
            <person name="Costanzo M.C."/>
            <person name="Fitzpatrick D.A."/>
            <person name="de Groot P.W."/>
            <person name="Harris D."/>
            <person name="Hoyer L.L."/>
            <person name="Hube B."/>
            <person name="Klis F.M."/>
            <person name="Kodira C."/>
            <person name="Lennard N."/>
            <person name="Logue M.E."/>
            <person name="Martin R."/>
            <person name="Neiman A.M."/>
            <person name="Nikolaou E."/>
            <person name="Quail M.A."/>
            <person name="Quinn J."/>
            <person name="Santos M.C."/>
            <person name="Schmitzberger F.F."/>
            <person name="Sherlock G."/>
            <person name="Shah P."/>
            <person name="Silverstein K.A."/>
            <person name="Skrzypek M.S."/>
            <person name="Soll D."/>
            <person name="Staggs R."/>
            <person name="Stansfield I."/>
            <person name="Stumpf M.P."/>
            <person name="Sudbery P.E."/>
            <person name="Srikantha T."/>
            <person name="Zeng Q."/>
            <person name="Berman J."/>
            <person name="Berriman M."/>
            <person name="Heitman J."/>
            <person name="Gow N.A."/>
            <person name="Lorenz M.C."/>
            <person name="Birren B.W."/>
            <person name="Kellis M."/>
            <person name="Cuomo C.A."/>
        </authorList>
    </citation>
    <scope>NUCLEOTIDE SEQUENCE [LARGE SCALE GENOMIC DNA]</scope>
    <source>
        <strain evidence="27 28">ATCC 42720</strain>
    </source>
</reference>
<dbReference type="PROSITE" id="PS50994">
    <property type="entry name" value="INTEGRASE"/>
    <property type="match status" value="1"/>
</dbReference>
<dbReference type="GO" id="GO:0046872">
    <property type="term" value="F:metal ion binding"/>
    <property type="evidence" value="ECO:0007669"/>
    <property type="project" value="UniProtKB-KW"/>
</dbReference>
<protein>
    <recommendedName>
        <fullName evidence="4">RNA-directed DNA polymerase</fullName>
        <ecNumber evidence="4">2.7.7.49</ecNumber>
    </recommendedName>
</protein>
<keyword evidence="8" id="KW-0548">Nucleotidyltransferase</keyword>
<evidence type="ECO:0000256" key="18">
    <source>
        <dbReference type="ARBA" id="ARBA00022932"/>
    </source>
</evidence>
<evidence type="ECO:0000256" key="22">
    <source>
        <dbReference type="ARBA" id="ARBA00025590"/>
    </source>
</evidence>
<evidence type="ECO:0000256" key="12">
    <source>
        <dbReference type="ARBA" id="ARBA00022759"/>
    </source>
</evidence>
<dbReference type="FunFam" id="3.30.70.270:FF:000020">
    <property type="entry name" value="Transposon Tf2-6 polyprotein-like Protein"/>
    <property type="match status" value="1"/>
</dbReference>
<dbReference type="GO" id="GO:0005634">
    <property type="term" value="C:nucleus"/>
    <property type="evidence" value="ECO:0007669"/>
    <property type="project" value="UniProtKB-SubCell"/>
</dbReference>
<evidence type="ECO:0000313" key="28">
    <source>
        <dbReference type="Proteomes" id="UP000007703"/>
    </source>
</evidence>
<dbReference type="OMA" id="PIGHFEY"/>
<dbReference type="Proteomes" id="UP000007703">
    <property type="component" value="Unassembled WGS sequence"/>
</dbReference>
<dbReference type="PROSITE" id="PS50878">
    <property type="entry name" value="RT_POL"/>
    <property type="match status" value="1"/>
</dbReference>
<proteinExistence type="predicted"/>
<evidence type="ECO:0000256" key="4">
    <source>
        <dbReference type="ARBA" id="ARBA00012493"/>
    </source>
</evidence>
<comment type="function">
    <text evidence="23">Integrase (IN) targets the VLP to the nucleus, where a subparticle preintegration complex (PIC) containing at least integrase and the newly synthesized dsDNA copy of the retrotransposon must transit the nuclear membrane. Once in the nucleus, integrase performs the integration of the dsDNA into the host genome.</text>
</comment>
<dbReference type="InterPro" id="IPR021109">
    <property type="entry name" value="Peptidase_aspartic_dom_sf"/>
</dbReference>
<dbReference type="CDD" id="cd01647">
    <property type="entry name" value="RT_LTR"/>
    <property type="match status" value="1"/>
</dbReference>
<keyword evidence="21" id="KW-0539">Nucleus</keyword>
<dbReference type="GO" id="GO:0003723">
    <property type="term" value="F:RNA binding"/>
    <property type="evidence" value="ECO:0007669"/>
    <property type="project" value="UniProtKB-KW"/>
</dbReference>
<evidence type="ECO:0000256" key="8">
    <source>
        <dbReference type="ARBA" id="ARBA00022695"/>
    </source>
</evidence>